<protein>
    <recommendedName>
        <fullName evidence="2">Abnormal cell migration protein 18-like fibronectin type I domain-containing protein</fullName>
    </recommendedName>
</protein>
<dbReference type="Pfam" id="PF23003">
    <property type="entry name" value="Fn1_2"/>
    <property type="match status" value="1"/>
</dbReference>
<evidence type="ECO:0000256" key="1">
    <source>
        <dbReference type="SAM" id="SignalP"/>
    </source>
</evidence>
<evidence type="ECO:0000313" key="4">
    <source>
        <dbReference type="WBParaSite" id="MBELARI_LOCUS14757"/>
    </source>
</evidence>
<dbReference type="PANTHER" id="PTHR35572:SF3">
    <property type="entry name" value="ABNORMAL CELL MIGRATION PROTEIN 18"/>
    <property type="match status" value="1"/>
</dbReference>
<reference evidence="4" key="1">
    <citation type="submission" date="2024-02" db="UniProtKB">
        <authorList>
            <consortium name="WormBaseParasite"/>
        </authorList>
    </citation>
    <scope>IDENTIFICATION</scope>
</reference>
<sequence>MFVSFLLLFICIFPFIKTALLTGCLVGEIQHDDGDRWIHNGNFLVVCKEGQIKVLKCITDGGTVIDVGTEEFIEDGVTYSCLDEPEGEIEESGSGENPMEGVECKDENDLIVENFLVCCIGKKLKGCVDDRGNTLKGGHFTLGKGILKYCNIHQNGIRGRIENKGCFNGTEADDPEDKQFHVKKYAIWRQGDVDLRCGDEGISVYRCYVDGKQIYFGSGWVEKETQRIHVCK</sequence>
<feature type="chain" id="PRO_5042159114" description="Abnormal cell migration protein 18-like fibronectin type I domain-containing protein" evidence="1">
    <location>
        <begin position="19"/>
        <end position="232"/>
    </location>
</feature>
<keyword evidence="1" id="KW-0732">Signal</keyword>
<organism evidence="3 4">
    <name type="scientific">Mesorhabditis belari</name>
    <dbReference type="NCBI Taxonomy" id="2138241"/>
    <lineage>
        <taxon>Eukaryota</taxon>
        <taxon>Metazoa</taxon>
        <taxon>Ecdysozoa</taxon>
        <taxon>Nematoda</taxon>
        <taxon>Chromadorea</taxon>
        <taxon>Rhabditida</taxon>
        <taxon>Rhabditina</taxon>
        <taxon>Rhabditomorpha</taxon>
        <taxon>Rhabditoidea</taxon>
        <taxon>Rhabditidae</taxon>
        <taxon>Mesorhabditinae</taxon>
        <taxon>Mesorhabditis</taxon>
    </lineage>
</organism>
<feature type="domain" description="Abnormal cell migration protein 18-like fibronectin type I" evidence="2">
    <location>
        <begin position="22"/>
        <end position="87"/>
    </location>
</feature>
<evidence type="ECO:0000313" key="3">
    <source>
        <dbReference type="Proteomes" id="UP000887575"/>
    </source>
</evidence>
<dbReference type="AlphaFoldDB" id="A0AAF3EL47"/>
<keyword evidence="3" id="KW-1185">Reference proteome</keyword>
<dbReference type="Proteomes" id="UP000887575">
    <property type="component" value="Unassembled WGS sequence"/>
</dbReference>
<accession>A0AAF3EL47</accession>
<name>A0AAF3EL47_9BILA</name>
<evidence type="ECO:0000259" key="2">
    <source>
        <dbReference type="Pfam" id="PF23003"/>
    </source>
</evidence>
<dbReference type="InterPro" id="IPR040282">
    <property type="entry name" value="Mig-18-like"/>
</dbReference>
<dbReference type="PANTHER" id="PTHR35572">
    <property type="entry name" value="PROTEIN CBG04538-RELATED"/>
    <property type="match status" value="1"/>
</dbReference>
<dbReference type="InterPro" id="IPR055119">
    <property type="entry name" value="Mig18_Fn1"/>
</dbReference>
<feature type="signal peptide" evidence="1">
    <location>
        <begin position="1"/>
        <end position="18"/>
    </location>
</feature>
<dbReference type="WBParaSite" id="MBELARI_LOCUS14757">
    <property type="protein sequence ID" value="MBELARI_LOCUS14757"/>
    <property type="gene ID" value="MBELARI_LOCUS14757"/>
</dbReference>
<proteinExistence type="predicted"/>